<dbReference type="InterPro" id="IPR023214">
    <property type="entry name" value="HAD_sf"/>
</dbReference>
<dbReference type="RefSeq" id="WP_193186880.1">
    <property type="nucleotide sequence ID" value="NZ_JACVXA010000103.1"/>
</dbReference>
<proteinExistence type="predicted"/>
<dbReference type="Pfam" id="PF00702">
    <property type="entry name" value="Hydrolase"/>
    <property type="match status" value="1"/>
</dbReference>
<accession>A0A8J6YZI6</accession>
<gene>
    <name evidence="1" type="ORF">ICN82_20245</name>
</gene>
<name>A0A8J6YZI6_9RHOB</name>
<evidence type="ECO:0008006" key="3">
    <source>
        <dbReference type="Google" id="ProtNLM"/>
    </source>
</evidence>
<dbReference type="InterPro" id="IPR036412">
    <property type="entry name" value="HAD-like_sf"/>
</dbReference>
<dbReference type="SUPFAM" id="SSF56784">
    <property type="entry name" value="HAD-like"/>
    <property type="match status" value="1"/>
</dbReference>
<dbReference type="AlphaFoldDB" id="A0A8J6YZI6"/>
<evidence type="ECO:0000313" key="1">
    <source>
        <dbReference type="EMBL" id="MBE3640540.1"/>
    </source>
</evidence>
<organism evidence="1 2">
    <name type="scientific">Mangrovicoccus algicola</name>
    <dbReference type="NCBI Taxonomy" id="2771008"/>
    <lineage>
        <taxon>Bacteria</taxon>
        <taxon>Pseudomonadati</taxon>
        <taxon>Pseudomonadota</taxon>
        <taxon>Alphaproteobacteria</taxon>
        <taxon>Rhodobacterales</taxon>
        <taxon>Paracoccaceae</taxon>
        <taxon>Mangrovicoccus</taxon>
    </lineage>
</organism>
<evidence type="ECO:0000313" key="2">
    <source>
        <dbReference type="Proteomes" id="UP000609121"/>
    </source>
</evidence>
<reference evidence="1" key="1">
    <citation type="submission" date="2020-09" db="EMBL/GenBank/DDBJ databases">
        <title>A novel bacterium of genus Mangrovicoccus, isolated from South China Sea.</title>
        <authorList>
            <person name="Huang H."/>
            <person name="Mo K."/>
            <person name="Hu Y."/>
        </authorList>
    </citation>
    <scope>NUCLEOTIDE SEQUENCE</scope>
    <source>
        <strain evidence="1">HB182678</strain>
    </source>
</reference>
<comment type="caution">
    <text evidence="1">The sequence shown here is derived from an EMBL/GenBank/DDBJ whole genome shotgun (WGS) entry which is preliminary data.</text>
</comment>
<keyword evidence="2" id="KW-1185">Reference proteome</keyword>
<dbReference type="CDD" id="cd01427">
    <property type="entry name" value="HAD_like"/>
    <property type="match status" value="1"/>
</dbReference>
<dbReference type="Gene3D" id="3.40.50.1000">
    <property type="entry name" value="HAD superfamily/HAD-like"/>
    <property type="match status" value="1"/>
</dbReference>
<dbReference type="EMBL" id="JACVXA010000103">
    <property type="protein sequence ID" value="MBE3640540.1"/>
    <property type="molecule type" value="Genomic_DNA"/>
</dbReference>
<protein>
    <recommendedName>
        <fullName evidence="3">HAD family hydrolase</fullName>
    </recommendedName>
</protein>
<dbReference type="Proteomes" id="UP000609121">
    <property type="component" value="Unassembled WGS sequence"/>
</dbReference>
<sequence length="292" mass="32145">MATQVTTYGREERDLYEAPDFDSFYRSPGARSLADRFEALLDRVDLCSFDVFDTLLLRDERSELERFRDIAAEFIRRAGAEGPESPLVLRSCLSARILAASAAYQLSPAVKGCREGRLSEIIANAVDTLGLPQAPFARIWHEAEMEVETSQLRASAFIEELLDLALARGKRVVLVSDMYMPAGDISRLLEASGISTGKIERIFSSADTVVNKRSGLVYDLIAEETGVAPARMLHMGDALEGDFLAAKRRGLQAIHLPIPRALLRRRLDSHRAVLDHLSGESGLPLPIAPPAL</sequence>